<dbReference type="RefSeq" id="WP_149785043.1">
    <property type="nucleotide sequence ID" value="NZ_BAAADP010000002.1"/>
</dbReference>
<accession>A0A1I3BUS4</accession>
<organism evidence="2 3">
    <name type="scientific">Halorubrum aquaticum</name>
    <dbReference type="NCBI Taxonomy" id="387340"/>
    <lineage>
        <taxon>Archaea</taxon>
        <taxon>Methanobacteriati</taxon>
        <taxon>Methanobacteriota</taxon>
        <taxon>Stenosarchaea group</taxon>
        <taxon>Halobacteria</taxon>
        <taxon>Halobacteriales</taxon>
        <taxon>Haloferacaceae</taxon>
        <taxon>Halorubrum</taxon>
    </lineage>
</organism>
<sequence>MHPDTPPDESNVLEKVEAALKQAVREHSDLNWEYGTRIKRQKYSYLGVEHFTGDDETFPVTYSWYKFGAVMPAAPKSGTIGPTSTQMPTPDARESGIFTASFDDIVDFYRRSDFTPGLDQASWYANDLDFLAAFYESHAPEEYRDLYLGNVALRQHLGSAIEKVQKARQEPSVDPLSPVFGTEQYEDVGRAAARIHLSLAGIESLSQTLDEVREFTNLVEDAFLVLSQTRASEVMESQVAALEELKEVYNEWIWEYPALLMSKETAKGPNAPTLRKWSAQKHFSVEDNLEKHINSVSRSCEDACLVPSSAQYPEHDDDAETIGRAVALQAMRRDE</sequence>
<dbReference type="Proteomes" id="UP000323537">
    <property type="component" value="Unassembled WGS sequence"/>
</dbReference>
<dbReference type="EMBL" id="FOPZ01000015">
    <property type="protein sequence ID" value="SFH65983.1"/>
    <property type="molecule type" value="Genomic_DNA"/>
</dbReference>
<keyword evidence="3" id="KW-1185">Reference proteome</keyword>
<evidence type="ECO:0000313" key="3">
    <source>
        <dbReference type="Proteomes" id="UP000323537"/>
    </source>
</evidence>
<gene>
    <name evidence="2" type="ORF">SAMN04488066_11577</name>
</gene>
<dbReference type="AlphaFoldDB" id="A0A1I3BUS4"/>
<name>A0A1I3BUS4_9EURY</name>
<dbReference type="OrthoDB" id="231744at2157"/>
<dbReference type="InterPro" id="IPR058411">
    <property type="entry name" value="DUF8098"/>
</dbReference>
<dbReference type="Pfam" id="PF26400">
    <property type="entry name" value="DUF8098"/>
    <property type="match status" value="1"/>
</dbReference>
<evidence type="ECO:0000259" key="1">
    <source>
        <dbReference type="Pfam" id="PF26400"/>
    </source>
</evidence>
<feature type="domain" description="DUF8098" evidence="1">
    <location>
        <begin position="1"/>
        <end position="330"/>
    </location>
</feature>
<proteinExistence type="predicted"/>
<protein>
    <recommendedName>
        <fullName evidence="1">DUF8098 domain-containing protein</fullName>
    </recommendedName>
</protein>
<reference evidence="2 3" key="1">
    <citation type="submission" date="2016-10" db="EMBL/GenBank/DDBJ databases">
        <authorList>
            <person name="Varghese N."/>
            <person name="Submissions S."/>
        </authorList>
    </citation>
    <scope>NUCLEOTIDE SEQUENCE [LARGE SCALE GENOMIC DNA]</scope>
    <source>
        <strain evidence="2 3">CGMCC 1.6377</strain>
    </source>
</reference>
<evidence type="ECO:0000313" key="2">
    <source>
        <dbReference type="EMBL" id="SFH65983.1"/>
    </source>
</evidence>